<evidence type="ECO:0000256" key="7">
    <source>
        <dbReference type="ARBA" id="ARBA00025604"/>
    </source>
</evidence>
<comment type="function">
    <text evidence="8">Participates in both transcription termination and antitermination.</text>
</comment>
<dbReference type="SUPFAM" id="SSF69705">
    <property type="entry name" value="Transcription factor NusA, N-terminal domain"/>
    <property type="match status" value="1"/>
</dbReference>
<name>A0A9D1QEY3_9STAP</name>
<dbReference type="InterPro" id="IPR003029">
    <property type="entry name" value="S1_domain"/>
</dbReference>
<keyword evidence="6 8" id="KW-0804">Transcription</keyword>
<evidence type="ECO:0000259" key="10">
    <source>
        <dbReference type="SMART" id="SM00322"/>
    </source>
</evidence>
<dbReference type="SUPFAM" id="SSF54814">
    <property type="entry name" value="Prokaryotic type KH domain (KH-domain type II)"/>
    <property type="match status" value="2"/>
</dbReference>
<dbReference type="PANTHER" id="PTHR22648:SF0">
    <property type="entry name" value="TRANSCRIPTION TERMINATION_ANTITERMINATION PROTEIN NUSA"/>
    <property type="match status" value="1"/>
</dbReference>
<proteinExistence type="inferred from homology"/>
<reference evidence="11" key="1">
    <citation type="journal article" date="2021" name="PeerJ">
        <title>Extensive microbial diversity within the chicken gut microbiome revealed by metagenomics and culture.</title>
        <authorList>
            <person name="Gilroy R."/>
            <person name="Ravi A."/>
            <person name="Getino M."/>
            <person name="Pursley I."/>
            <person name="Horton D.L."/>
            <person name="Alikhan N.F."/>
            <person name="Baker D."/>
            <person name="Gharbi K."/>
            <person name="Hall N."/>
            <person name="Watson M."/>
            <person name="Adriaenssens E.M."/>
            <person name="Foster-Nyarko E."/>
            <person name="Jarju S."/>
            <person name="Secka A."/>
            <person name="Antonio M."/>
            <person name="Oren A."/>
            <person name="Chaudhuri R.R."/>
            <person name="La Ragione R."/>
            <person name="Hildebrand F."/>
            <person name="Pallen M.J."/>
        </authorList>
    </citation>
    <scope>NUCLEOTIDE SEQUENCE</scope>
    <source>
        <strain evidence="11">ChiHjej13B12-752</strain>
    </source>
</reference>
<sequence>MNQELLNAIDYLEKEKSIPREVLIETIEAALMTAYKKNYTQHKNVKVDLNIENGSYRVISRKDVVEEVEDPTAEIDLATARTVNPAYEIGDPYDEDVTPKDFNRVGAQAAKQAVMQRLRDAERGILYNEFIDKEDEVMTGLIDRVDNRFVHIQLGRTDAVLSESERMPNETYTPNERIKVYVNKVEQTTKGPQIFVSRTHPNLLKRLFEKEVPEIYDGTVEIMSVAREAGERSKISVHAGNPDVDAVGSCVGARGTRVEAIVNELSGEKIDIVLWDEDPKVFVKNALSPSQVVDVIVDEENQSTTVVVPDNQLSLAIGKKGQNARLAAKLTGWKIDIKSESDAAAESDAAEEGSEE</sequence>
<keyword evidence="5 8" id="KW-0805">Transcription regulation</keyword>
<evidence type="ECO:0000313" key="12">
    <source>
        <dbReference type="Proteomes" id="UP000823989"/>
    </source>
</evidence>
<dbReference type="Gene3D" id="3.30.300.20">
    <property type="match status" value="2"/>
</dbReference>
<dbReference type="FunFam" id="3.30.300.20:FF:000002">
    <property type="entry name" value="Transcription termination/antitermination protein NusA"/>
    <property type="match status" value="1"/>
</dbReference>
<dbReference type="InterPro" id="IPR025249">
    <property type="entry name" value="TF_NusA_KH_1st"/>
</dbReference>
<dbReference type="SUPFAM" id="SSF50249">
    <property type="entry name" value="Nucleic acid-binding proteins"/>
    <property type="match status" value="1"/>
</dbReference>
<dbReference type="AlphaFoldDB" id="A0A9D1QEY3"/>
<comment type="subunit">
    <text evidence="8">Monomer. Binds directly to the core enzyme of the DNA-dependent RNA polymerase and to nascent RNA.</text>
</comment>
<dbReference type="CDD" id="cd22529">
    <property type="entry name" value="KH-II_NusA_rpt2"/>
    <property type="match status" value="1"/>
</dbReference>
<comment type="subcellular location">
    <subcellularLocation>
        <location evidence="8">Cytoplasm</location>
    </subcellularLocation>
</comment>
<dbReference type="GO" id="GO:0003700">
    <property type="term" value="F:DNA-binding transcription factor activity"/>
    <property type="evidence" value="ECO:0007669"/>
    <property type="project" value="InterPro"/>
</dbReference>
<reference evidence="11" key="2">
    <citation type="submission" date="2021-04" db="EMBL/GenBank/DDBJ databases">
        <authorList>
            <person name="Gilroy R."/>
        </authorList>
    </citation>
    <scope>NUCLEOTIDE SEQUENCE</scope>
    <source>
        <strain evidence="11">ChiHjej13B12-752</strain>
    </source>
</reference>
<feature type="domain" description="K Homology" evidence="10">
    <location>
        <begin position="300"/>
        <end position="355"/>
    </location>
</feature>
<organism evidence="11 12">
    <name type="scientific">Candidatus Salinicoccus stercoripullorum</name>
    <dbReference type="NCBI Taxonomy" id="2838756"/>
    <lineage>
        <taxon>Bacteria</taxon>
        <taxon>Bacillati</taxon>
        <taxon>Bacillota</taxon>
        <taxon>Bacilli</taxon>
        <taxon>Bacillales</taxon>
        <taxon>Staphylococcaceae</taxon>
        <taxon>Salinicoccus</taxon>
    </lineage>
</organism>
<dbReference type="InterPro" id="IPR009019">
    <property type="entry name" value="KH_sf_prok-type"/>
</dbReference>
<dbReference type="InterPro" id="IPR010213">
    <property type="entry name" value="TF_NusA"/>
</dbReference>
<dbReference type="PANTHER" id="PTHR22648">
    <property type="entry name" value="TRANSCRIPTION TERMINATION FACTOR NUSA"/>
    <property type="match status" value="1"/>
</dbReference>
<comment type="similarity">
    <text evidence="8">Belongs to the NusA family.</text>
</comment>
<dbReference type="NCBIfam" id="TIGR01953">
    <property type="entry name" value="NusA"/>
    <property type="match status" value="1"/>
</dbReference>
<accession>A0A9D1QEY3</accession>
<dbReference type="InterPro" id="IPR015946">
    <property type="entry name" value="KH_dom-like_a/b"/>
</dbReference>
<dbReference type="GO" id="GO:0031564">
    <property type="term" value="P:transcription antitermination"/>
    <property type="evidence" value="ECO:0007669"/>
    <property type="project" value="UniProtKB-UniRule"/>
</dbReference>
<dbReference type="PROSITE" id="PS50084">
    <property type="entry name" value="KH_TYPE_1"/>
    <property type="match status" value="1"/>
</dbReference>
<evidence type="ECO:0000256" key="2">
    <source>
        <dbReference type="ARBA" id="ARBA00022490"/>
    </source>
</evidence>
<dbReference type="Pfam" id="PF00575">
    <property type="entry name" value="S1"/>
    <property type="match status" value="1"/>
</dbReference>
<dbReference type="InterPro" id="IPR012340">
    <property type="entry name" value="NA-bd_OB-fold"/>
</dbReference>
<dbReference type="CDD" id="cd02134">
    <property type="entry name" value="KH-II_NusA_rpt1"/>
    <property type="match status" value="1"/>
</dbReference>
<comment type="function">
    <text evidence="7">Binds mRNA; thus facilitating recognition of the initiation point. It is needed to translate mRNA with a short Shine-Dalgarno (SD) purine-rich sequence.</text>
</comment>
<keyword evidence="4 8" id="KW-0694">RNA-binding</keyword>
<dbReference type="InterPro" id="IPR058582">
    <property type="entry name" value="KH_NusA_2nd"/>
</dbReference>
<dbReference type="HAMAP" id="MF_00945_B">
    <property type="entry name" value="NusA_B"/>
    <property type="match status" value="1"/>
</dbReference>
<feature type="domain" description="K Homology" evidence="10">
    <location>
        <begin position="229"/>
        <end position="292"/>
    </location>
</feature>
<dbReference type="Gene3D" id="3.30.1480.10">
    <property type="entry name" value="NusA, N-terminal domain"/>
    <property type="match status" value="1"/>
</dbReference>
<evidence type="ECO:0000256" key="1">
    <source>
        <dbReference type="ARBA" id="ARBA00022472"/>
    </source>
</evidence>
<dbReference type="Pfam" id="PF08529">
    <property type="entry name" value="NusA_N"/>
    <property type="match status" value="1"/>
</dbReference>
<dbReference type="SMART" id="SM00322">
    <property type="entry name" value="KH"/>
    <property type="match status" value="2"/>
</dbReference>
<dbReference type="InterPro" id="IPR036555">
    <property type="entry name" value="NusA_N_sf"/>
</dbReference>
<gene>
    <name evidence="8 11" type="primary">nusA</name>
    <name evidence="11" type="ORF">H9891_01775</name>
</gene>
<dbReference type="Pfam" id="PF13184">
    <property type="entry name" value="KH_NusA_1st"/>
    <property type="match status" value="1"/>
</dbReference>
<dbReference type="FunFam" id="3.30.300.20:FF:000005">
    <property type="entry name" value="Transcription termination/antitermination protein NusA"/>
    <property type="match status" value="1"/>
</dbReference>
<evidence type="ECO:0000256" key="5">
    <source>
        <dbReference type="ARBA" id="ARBA00023015"/>
    </source>
</evidence>
<keyword evidence="3 8" id="KW-0889">Transcription antitermination</keyword>
<dbReference type="GO" id="GO:0005829">
    <property type="term" value="C:cytosol"/>
    <property type="evidence" value="ECO:0007669"/>
    <property type="project" value="TreeGrafter"/>
</dbReference>
<protein>
    <recommendedName>
        <fullName evidence="8">Transcription termination/antitermination protein NusA</fullName>
    </recommendedName>
</protein>
<comment type="caution">
    <text evidence="11">The sequence shown here is derived from an EMBL/GenBank/DDBJ whole genome shotgun (WGS) entry which is preliminary data.</text>
</comment>
<dbReference type="Proteomes" id="UP000823989">
    <property type="component" value="Unassembled WGS sequence"/>
</dbReference>
<dbReference type="GO" id="GO:0006353">
    <property type="term" value="P:DNA-templated transcription termination"/>
    <property type="evidence" value="ECO:0007669"/>
    <property type="project" value="UniProtKB-UniRule"/>
</dbReference>
<evidence type="ECO:0000256" key="3">
    <source>
        <dbReference type="ARBA" id="ARBA00022814"/>
    </source>
</evidence>
<evidence type="ECO:0000256" key="8">
    <source>
        <dbReference type="HAMAP-Rule" id="MF_00945"/>
    </source>
</evidence>
<dbReference type="GO" id="GO:0003723">
    <property type="term" value="F:RNA binding"/>
    <property type="evidence" value="ECO:0007669"/>
    <property type="project" value="UniProtKB-UniRule"/>
</dbReference>
<dbReference type="CDD" id="cd04455">
    <property type="entry name" value="S1_NusA"/>
    <property type="match status" value="1"/>
</dbReference>
<dbReference type="Pfam" id="PF26594">
    <property type="entry name" value="KH_NusA_2nd"/>
    <property type="match status" value="1"/>
</dbReference>
<dbReference type="Gene3D" id="2.40.50.140">
    <property type="entry name" value="Nucleic acid-binding proteins"/>
    <property type="match status" value="1"/>
</dbReference>
<keyword evidence="1 8" id="KW-0806">Transcription termination</keyword>
<dbReference type="InterPro" id="IPR004087">
    <property type="entry name" value="KH_dom"/>
</dbReference>
<keyword evidence="2 8" id="KW-0963">Cytoplasm</keyword>
<evidence type="ECO:0000259" key="9">
    <source>
        <dbReference type="SMART" id="SM00316"/>
    </source>
</evidence>
<evidence type="ECO:0000313" key="11">
    <source>
        <dbReference type="EMBL" id="HIW11887.1"/>
    </source>
</evidence>
<dbReference type="FunFam" id="3.30.1480.10:FF:000002">
    <property type="entry name" value="Transcription termination/antitermination protein NusA"/>
    <property type="match status" value="1"/>
</dbReference>
<dbReference type="FunFam" id="2.40.50.140:FF:000058">
    <property type="entry name" value="Transcription termination/antitermination protein NusA"/>
    <property type="match status" value="1"/>
</dbReference>
<evidence type="ECO:0000256" key="6">
    <source>
        <dbReference type="ARBA" id="ARBA00023163"/>
    </source>
</evidence>
<dbReference type="EMBL" id="DXHR01000003">
    <property type="protein sequence ID" value="HIW11887.1"/>
    <property type="molecule type" value="Genomic_DNA"/>
</dbReference>
<evidence type="ECO:0000256" key="4">
    <source>
        <dbReference type="ARBA" id="ARBA00022884"/>
    </source>
</evidence>
<dbReference type="InterPro" id="IPR013735">
    <property type="entry name" value="TF_NusA_N"/>
</dbReference>
<dbReference type="InterPro" id="IPR030842">
    <property type="entry name" value="TF_NusA_bacterial"/>
</dbReference>
<dbReference type="SMART" id="SM00316">
    <property type="entry name" value="S1"/>
    <property type="match status" value="1"/>
</dbReference>
<feature type="domain" description="S1 motif" evidence="9">
    <location>
        <begin position="133"/>
        <end position="199"/>
    </location>
</feature>